<dbReference type="AlphaFoldDB" id="E4ZYB9"/>
<name>E4ZYB9_LEPMJ</name>
<dbReference type="VEuPathDB" id="FungiDB:LEMA_uP112830.1"/>
<proteinExistence type="predicted"/>
<keyword evidence="2" id="KW-1185">Reference proteome</keyword>
<reference evidence="2" key="1">
    <citation type="journal article" date="2011" name="Nat. Commun.">
        <title>Effector diversification within compartments of the Leptosphaeria maculans genome affected by Repeat-Induced Point mutations.</title>
        <authorList>
            <person name="Rouxel T."/>
            <person name="Grandaubert J."/>
            <person name="Hane J.K."/>
            <person name="Hoede C."/>
            <person name="van de Wouw A.P."/>
            <person name="Couloux A."/>
            <person name="Dominguez V."/>
            <person name="Anthouard V."/>
            <person name="Bally P."/>
            <person name="Bourras S."/>
            <person name="Cozijnsen A.J."/>
            <person name="Ciuffetti L.M."/>
            <person name="Degrave A."/>
            <person name="Dilmaghani A."/>
            <person name="Duret L."/>
            <person name="Fudal I."/>
            <person name="Goodwin S.B."/>
            <person name="Gout L."/>
            <person name="Glaser N."/>
            <person name="Linglin J."/>
            <person name="Kema G.H.J."/>
            <person name="Lapalu N."/>
            <person name="Lawrence C.B."/>
            <person name="May K."/>
            <person name="Meyer M."/>
            <person name="Ollivier B."/>
            <person name="Poulain J."/>
            <person name="Schoch C.L."/>
            <person name="Simon A."/>
            <person name="Spatafora J.W."/>
            <person name="Stachowiak A."/>
            <person name="Turgeon B.G."/>
            <person name="Tyler B.M."/>
            <person name="Vincent D."/>
            <person name="Weissenbach J."/>
            <person name="Amselem J."/>
            <person name="Quesneville H."/>
            <person name="Oliver R.P."/>
            <person name="Wincker P."/>
            <person name="Balesdent M.-H."/>
            <person name="Howlett B.J."/>
        </authorList>
    </citation>
    <scope>NUCLEOTIDE SEQUENCE [LARGE SCALE GENOMIC DNA]</scope>
    <source>
        <strain evidence="2">JN3 / isolate v23.1.3 / race Av1-4-5-6-7-8</strain>
    </source>
</reference>
<organism evidence="2">
    <name type="scientific">Leptosphaeria maculans (strain JN3 / isolate v23.1.3 / race Av1-4-5-6-7-8)</name>
    <name type="common">Blackleg fungus</name>
    <name type="synonym">Phoma lingam</name>
    <dbReference type="NCBI Taxonomy" id="985895"/>
    <lineage>
        <taxon>Eukaryota</taxon>
        <taxon>Fungi</taxon>
        <taxon>Dikarya</taxon>
        <taxon>Ascomycota</taxon>
        <taxon>Pezizomycotina</taxon>
        <taxon>Dothideomycetes</taxon>
        <taxon>Pleosporomycetidae</taxon>
        <taxon>Pleosporales</taxon>
        <taxon>Pleosporineae</taxon>
        <taxon>Leptosphaeriaceae</taxon>
        <taxon>Plenodomus</taxon>
        <taxon>Plenodomus lingam/Leptosphaeria maculans species complex</taxon>
    </lineage>
</organism>
<evidence type="ECO:0000313" key="1">
    <source>
        <dbReference type="EMBL" id="CBX96364.1"/>
    </source>
</evidence>
<dbReference type="Proteomes" id="UP000002668">
    <property type="component" value="Genome"/>
</dbReference>
<gene>
    <name evidence="1" type="ORF">LEMA_uP112830.1</name>
</gene>
<dbReference type="InParanoid" id="E4ZYB9"/>
<accession>E4ZYB9</accession>
<evidence type="ECO:0000313" key="2">
    <source>
        <dbReference type="Proteomes" id="UP000002668"/>
    </source>
</evidence>
<dbReference type="EMBL" id="FP929128">
    <property type="protein sequence ID" value="CBX96364.1"/>
    <property type="molecule type" value="Genomic_DNA"/>
</dbReference>
<protein>
    <submittedName>
        <fullName evidence="1">Predicted protein</fullName>
    </submittedName>
</protein>
<dbReference type="HOGENOM" id="CLU_2688261_0_0_1"/>
<sequence>MYREGRDRRYTVPNTVSTRYNTRNCPASEPIIHPCSYHTRPAVPAQMETPSAPLPSPDSTPIVSPCMALGLVQP</sequence>